<feature type="compositionally biased region" description="Polar residues" evidence="1">
    <location>
        <begin position="58"/>
        <end position="74"/>
    </location>
</feature>
<dbReference type="AlphaFoldDB" id="A0AAX4HT18"/>
<feature type="chain" id="PRO_5043567763" evidence="3">
    <location>
        <begin position="22"/>
        <end position="762"/>
    </location>
</feature>
<dbReference type="KEGG" id="psti:SOO65_06235"/>
<keyword evidence="2" id="KW-0812">Transmembrane</keyword>
<keyword evidence="2" id="KW-1133">Transmembrane helix</keyword>
<name>A0AAX4HT18_9BACT</name>
<dbReference type="EMBL" id="CP139487">
    <property type="protein sequence ID" value="WPU66341.1"/>
    <property type="molecule type" value="Genomic_DNA"/>
</dbReference>
<feature type="compositionally biased region" description="Low complexity" evidence="1">
    <location>
        <begin position="30"/>
        <end position="40"/>
    </location>
</feature>
<feature type="region of interest" description="Disordered" evidence="1">
    <location>
        <begin position="26"/>
        <end position="77"/>
    </location>
</feature>
<keyword evidence="5" id="KW-1185">Reference proteome</keyword>
<dbReference type="Proteomes" id="UP001324634">
    <property type="component" value="Chromosome"/>
</dbReference>
<evidence type="ECO:0000313" key="4">
    <source>
        <dbReference type="EMBL" id="WPU66341.1"/>
    </source>
</evidence>
<keyword evidence="2" id="KW-0472">Membrane</keyword>
<dbReference type="RefSeq" id="WP_321398460.1">
    <property type="nucleotide sequence ID" value="NZ_CP139487.1"/>
</dbReference>
<feature type="transmembrane region" description="Helical" evidence="2">
    <location>
        <begin position="236"/>
        <end position="256"/>
    </location>
</feature>
<reference evidence="4 5" key="1">
    <citation type="submission" date="2023-11" db="EMBL/GenBank/DDBJ databases">
        <title>Peredibacter starrii A3.12.</title>
        <authorList>
            <person name="Mitchell R.J."/>
        </authorList>
    </citation>
    <scope>NUCLEOTIDE SEQUENCE [LARGE SCALE GENOMIC DNA]</scope>
    <source>
        <strain evidence="4 5">A3.12</strain>
    </source>
</reference>
<keyword evidence="3" id="KW-0732">Signal</keyword>
<feature type="transmembrane region" description="Helical" evidence="2">
    <location>
        <begin position="332"/>
        <end position="355"/>
    </location>
</feature>
<protein>
    <submittedName>
        <fullName evidence="4">Uncharacterized protein</fullName>
    </submittedName>
</protein>
<sequence>MSRIFSVLLSFQLLVAPVNVAYAEAHSKTETSQTSSTTKTTTDKKAEEKATAKDSIASGVTQAENSQSNPQYDSESQHEGGFGFYAKQILAISTSIIGGSIIEQCALGAKIPSIITFMAGSLVYIASELSGAKQQNSDHNSRIEDIKTIEQKLKSQGGEVQKAMLEQRLKEEKSTRDYFIKKRNWMIAVTAIYFAAMAMAIAEETAGIAAGVASGTMVCAGLAAAYAAGCGPKYPACYAAHFAACQALAPLGWAAVMPNFANPAAPAVSLTACAAATQYAPGCAAYHMSYHAIAYAGCQPLPGVSGMLIAKAISMAYSTALTRTSGAKSTSYIVMLAGLLMFFVPSLQSMVVAMYNYPIPRSITFGISAALATAVTAGYASRISVTEENIAKLEALLAQFRQQTDDDTTIGADVANNSGQPTTGSKDFNGVEVNTGSKVNLSNNSSSLKPNEVTKLSPGTKAITLTKPKTCISNAGGSVDFSEKACASPLKVTRPTFDVKYNKGELLKNAGNLTIDMAQAVSDGNIDKADAIAGQLGSMASKLKQTALDLQKEKNEILKTAGIKDQESGELKDYQQQLNDQVAAIQMDMVKEAQKHKLNITAADLNLNDGSASVSDKKKSEDLKIETFASNNVEAIKSDITPGADEAGMVMPDEKSLLADFKEDASGAGLPAGISEEGMDSLFSKQNSGEITEDNPYGLSPEALRAARANGYAQLENRVKRYGNEEDGINSLSDSSIFKQISTRYFMNYSKISIRRQKAASP</sequence>
<organism evidence="4 5">
    <name type="scientific">Peredibacter starrii</name>
    <dbReference type="NCBI Taxonomy" id="28202"/>
    <lineage>
        <taxon>Bacteria</taxon>
        <taxon>Pseudomonadati</taxon>
        <taxon>Bdellovibrionota</taxon>
        <taxon>Bacteriovoracia</taxon>
        <taxon>Bacteriovoracales</taxon>
        <taxon>Bacteriovoracaceae</taxon>
        <taxon>Peredibacter</taxon>
    </lineage>
</organism>
<feature type="transmembrane region" description="Helical" evidence="2">
    <location>
        <begin position="208"/>
        <end position="229"/>
    </location>
</feature>
<feature type="compositionally biased region" description="Basic and acidic residues" evidence="1">
    <location>
        <begin position="41"/>
        <end position="52"/>
    </location>
</feature>
<feature type="transmembrane region" description="Helical" evidence="2">
    <location>
        <begin position="185"/>
        <end position="202"/>
    </location>
</feature>
<accession>A0AAX4HT18</accession>
<proteinExistence type="predicted"/>
<evidence type="ECO:0000313" key="5">
    <source>
        <dbReference type="Proteomes" id="UP001324634"/>
    </source>
</evidence>
<evidence type="ECO:0000256" key="2">
    <source>
        <dbReference type="SAM" id="Phobius"/>
    </source>
</evidence>
<feature type="signal peptide" evidence="3">
    <location>
        <begin position="1"/>
        <end position="21"/>
    </location>
</feature>
<evidence type="ECO:0000256" key="3">
    <source>
        <dbReference type="SAM" id="SignalP"/>
    </source>
</evidence>
<evidence type="ECO:0000256" key="1">
    <source>
        <dbReference type="SAM" id="MobiDB-lite"/>
    </source>
</evidence>
<gene>
    <name evidence="4" type="ORF">SOO65_06235</name>
</gene>